<dbReference type="EMBL" id="JABWUV010000017">
    <property type="protein sequence ID" value="KAF6296033.1"/>
    <property type="molecule type" value="Genomic_DNA"/>
</dbReference>
<reference evidence="1 2" key="1">
    <citation type="journal article" date="2020" name="Nature">
        <title>Six reference-quality genomes reveal evolution of bat adaptations.</title>
        <authorList>
            <person name="Jebb D."/>
            <person name="Huang Z."/>
            <person name="Pippel M."/>
            <person name="Hughes G.M."/>
            <person name="Lavrichenko K."/>
            <person name="Devanna P."/>
            <person name="Winkler S."/>
            <person name="Jermiin L.S."/>
            <person name="Skirmuntt E.C."/>
            <person name="Katzourakis A."/>
            <person name="Burkitt-Gray L."/>
            <person name="Ray D.A."/>
            <person name="Sullivan K.A.M."/>
            <person name="Roscito J.G."/>
            <person name="Kirilenko B.M."/>
            <person name="Davalos L.M."/>
            <person name="Corthals A.P."/>
            <person name="Power M.L."/>
            <person name="Jones G."/>
            <person name="Ransome R.D."/>
            <person name="Dechmann D.K.N."/>
            <person name="Locatelli A.G."/>
            <person name="Puechmaille S.J."/>
            <person name="Fedrigo O."/>
            <person name="Jarvis E.D."/>
            <person name="Hiller M."/>
            <person name="Vernes S.C."/>
            <person name="Myers E.W."/>
            <person name="Teeling E.C."/>
        </authorList>
    </citation>
    <scope>NUCLEOTIDE SEQUENCE [LARGE SCALE GENOMIC DNA]</scope>
    <source>
        <strain evidence="1">MMyoMyo1</strain>
        <tissue evidence="1">Flight muscle</tissue>
    </source>
</reference>
<sequence>MWSSRPHAVMPSHCNNPSPGGCMCSGRMWVGGDLTLHAQCRGGSQQLRPTSLGQSIEEPRMGGQDLPLWGERLWGSCTVRGHRPGWGMPPPPTPSTQILCTGPLVKIYLKNKKIKWALNSC</sequence>
<keyword evidence="2" id="KW-1185">Reference proteome</keyword>
<organism evidence="1 2">
    <name type="scientific">Myotis myotis</name>
    <name type="common">Greater mouse-eared bat</name>
    <name type="synonym">Vespertilio myotis</name>
    <dbReference type="NCBI Taxonomy" id="51298"/>
    <lineage>
        <taxon>Eukaryota</taxon>
        <taxon>Metazoa</taxon>
        <taxon>Chordata</taxon>
        <taxon>Craniata</taxon>
        <taxon>Vertebrata</taxon>
        <taxon>Euteleostomi</taxon>
        <taxon>Mammalia</taxon>
        <taxon>Eutheria</taxon>
        <taxon>Laurasiatheria</taxon>
        <taxon>Chiroptera</taxon>
        <taxon>Yangochiroptera</taxon>
        <taxon>Vespertilionidae</taxon>
        <taxon>Myotis</taxon>
    </lineage>
</organism>
<accession>A0A7J7T6K4</accession>
<name>A0A7J7T6K4_MYOMY</name>
<comment type="caution">
    <text evidence="1">The sequence shown here is derived from an EMBL/GenBank/DDBJ whole genome shotgun (WGS) entry which is preliminary data.</text>
</comment>
<evidence type="ECO:0000313" key="1">
    <source>
        <dbReference type="EMBL" id="KAF6296033.1"/>
    </source>
</evidence>
<evidence type="ECO:0000313" key="2">
    <source>
        <dbReference type="Proteomes" id="UP000527355"/>
    </source>
</evidence>
<proteinExistence type="predicted"/>
<dbReference type="AlphaFoldDB" id="A0A7J7T6K4"/>
<gene>
    <name evidence="1" type="ORF">mMyoMyo1_009165</name>
</gene>
<dbReference type="Proteomes" id="UP000527355">
    <property type="component" value="Unassembled WGS sequence"/>
</dbReference>
<protein>
    <submittedName>
        <fullName evidence="1">Uncharacterized protein</fullName>
    </submittedName>
</protein>